<feature type="region of interest" description="Disordered" evidence="1">
    <location>
        <begin position="1"/>
        <end position="23"/>
    </location>
</feature>
<protein>
    <submittedName>
        <fullName evidence="3">Uncharacterized protein</fullName>
    </submittedName>
</protein>
<dbReference type="EMBL" id="QXTG01000001">
    <property type="protein sequence ID" value="RIX29967.1"/>
    <property type="molecule type" value="Genomic_DNA"/>
</dbReference>
<sequence>MEPDFLPAQSTESGSRDNRRRAHESRVRAVIITVVVLALLVVGTIALGQVTRTSAPALSVPPTATPTPSPSPGAGTVGALPAVAGTVLATWTSRDSLPATRTLDAHGKAVAITVACTGGGSVRYTLVHHSDSAIGCDGTASTGPELQAKNGRLMAEGKVTIKVSTTGYPRFALRVTAVPVRAVPAVPDHPSVTATGPGVPRSLRTCSTRDLEPTAEFTRWPHFEGGIVKITSAATNDCAIRTWPQIAYLDASGNQIGGLGGQNGDPATPAKPVRLAAHGTAYVEIELFRLDRLTDCGAERVQNVVLTIGRARTRIPVPDVPPVGKCADPNVSADGVGAVTGYRPTGP</sequence>
<evidence type="ECO:0000313" key="3">
    <source>
        <dbReference type="EMBL" id="RIX29967.1"/>
    </source>
</evidence>
<evidence type="ECO:0000256" key="1">
    <source>
        <dbReference type="SAM" id="MobiDB-lite"/>
    </source>
</evidence>
<feature type="transmembrane region" description="Helical" evidence="2">
    <location>
        <begin position="29"/>
        <end position="48"/>
    </location>
</feature>
<comment type="caution">
    <text evidence="3">The sequence shown here is derived from an EMBL/GenBank/DDBJ whole genome shotgun (WGS) entry which is preliminary data.</text>
</comment>
<accession>A0A3A1U3F7</accession>
<evidence type="ECO:0000256" key="2">
    <source>
        <dbReference type="SAM" id="Phobius"/>
    </source>
</evidence>
<keyword evidence="4" id="KW-1185">Reference proteome</keyword>
<dbReference type="AlphaFoldDB" id="A0A3A1U3F7"/>
<keyword evidence="2" id="KW-0812">Transmembrane</keyword>
<evidence type="ECO:0000313" key="4">
    <source>
        <dbReference type="Proteomes" id="UP000265742"/>
    </source>
</evidence>
<proteinExistence type="predicted"/>
<reference evidence="4" key="1">
    <citation type="submission" date="2018-09" db="EMBL/GenBank/DDBJ databases">
        <authorList>
            <person name="Kim I."/>
        </authorList>
    </citation>
    <scope>NUCLEOTIDE SEQUENCE [LARGE SCALE GENOMIC DNA]</scope>
    <source>
        <strain evidence="4">DD4a</strain>
    </source>
</reference>
<gene>
    <name evidence="3" type="ORF">D1781_00345</name>
</gene>
<organism evidence="3 4">
    <name type="scientific">Amnibacterium setariae</name>
    <dbReference type="NCBI Taxonomy" id="2306585"/>
    <lineage>
        <taxon>Bacteria</taxon>
        <taxon>Bacillati</taxon>
        <taxon>Actinomycetota</taxon>
        <taxon>Actinomycetes</taxon>
        <taxon>Micrococcales</taxon>
        <taxon>Microbacteriaceae</taxon>
        <taxon>Amnibacterium</taxon>
    </lineage>
</organism>
<name>A0A3A1U3F7_9MICO</name>
<keyword evidence="2" id="KW-0472">Membrane</keyword>
<feature type="region of interest" description="Disordered" evidence="1">
    <location>
        <begin position="56"/>
        <end position="75"/>
    </location>
</feature>
<keyword evidence="2" id="KW-1133">Transmembrane helix</keyword>
<dbReference type="Proteomes" id="UP000265742">
    <property type="component" value="Unassembled WGS sequence"/>
</dbReference>